<keyword evidence="2" id="KW-0503">Monooxygenase</keyword>
<dbReference type="PROSITE" id="PS51725">
    <property type="entry name" value="ABM"/>
    <property type="match status" value="1"/>
</dbReference>
<dbReference type="GO" id="GO:0004497">
    <property type="term" value="F:monooxygenase activity"/>
    <property type="evidence" value="ECO:0007669"/>
    <property type="project" value="UniProtKB-KW"/>
</dbReference>
<dbReference type="EMBL" id="QGTD01000004">
    <property type="protein sequence ID" value="PWU70097.1"/>
    <property type="molecule type" value="Genomic_DNA"/>
</dbReference>
<name>A0A317L2Q4_9BACI</name>
<keyword evidence="3" id="KW-1185">Reference proteome</keyword>
<organism evidence="2 3">
    <name type="scientific">Gracilibacillus dipsosauri</name>
    <dbReference type="NCBI Taxonomy" id="178340"/>
    <lineage>
        <taxon>Bacteria</taxon>
        <taxon>Bacillati</taxon>
        <taxon>Bacillota</taxon>
        <taxon>Bacilli</taxon>
        <taxon>Bacillales</taxon>
        <taxon>Bacillaceae</taxon>
        <taxon>Gracilibacillus</taxon>
    </lineage>
</organism>
<dbReference type="Pfam" id="PF03992">
    <property type="entry name" value="ABM"/>
    <property type="match status" value="1"/>
</dbReference>
<accession>A0A317L2Q4</accession>
<reference evidence="2 3" key="1">
    <citation type="submission" date="2018-05" db="EMBL/GenBank/DDBJ databases">
        <title>Genomic analysis of Gracilibacillus dipsosauri DD1 reveals novel features of a salt-tolerant amylase.</title>
        <authorList>
            <person name="Deutch C.E."/>
            <person name="Yang S."/>
        </authorList>
    </citation>
    <scope>NUCLEOTIDE SEQUENCE [LARGE SCALE GENOMIC DNA]</scope>
    <source>
        <strain evidence="2 3">DD1</strain>
    </source>
</reference>
<dbReference type="InterPro" id="IPR007138">
    <property type="entry name" value="ABM_dom"/>
</dbReference>
<dbReference type="RefSeq" id="WP_109983451.1">
    <property type="nucleotide sequence ID" value="NZ_QGTD01000004.1"/>
</dbReference>
<dbReference type="SUPFAM" id="SSF54909">
    <property type="entry name" value="Dimeric alpha+beta barrel"/>
    <property type="match status" value="1"/>
</dbReference>
<comment type="caution">
    <text evidence="2">The sequence shown here is derived from an EMBL/GenBank/DDBJ whole genome shotgun (WGS) entry which is preliminary data.</text>
</comment>
<dbReference type="Gene3D" id="3.30.70.100">
    <property type="match status" value="1"/>
</dbReference>
<gene>
    <name evidence="2" type="ORF">DLJ74_04040</name>
</gene>
<dbReference type="OrthoDB" id="287932at2"/>
<protein>
    <submittedName>
        <fullName evidence="2">Antibiotic biosynthesis monooxygenase</fullName>
    </submittedName>
</protein>
<evidence type="ECO:0000259" key="1">
    <source>
        <dbReference type="PROSITE" id="PS51725"/>
    </source>
</evidence>
<dbReference type="AlphaFoldDB" id="A0A317L2Q4"/>
<sequence length="100" mass="11338">MNSNKVIIAGWYTVEAKKRDEVVESFEDLIKRARQAPGCLDLAITADPIDPTRINNFEFWESEGDLGAWRSVANPPKKISPIIEIEMQKHEIKQSGPPFN</sequence>
<keyword evidence="2" id="KW-0560">Oxidoreductase</keyword>
<dbReference type="InterPro" id="IPR011008">
    <property type="entry name" value="Dimeric_a/b-barrel"/>
</dbReference>
<dbReference type="Proteomes" id="UP000245624">
    <property type="component" value="Unassembled WGS sequence"/>
</dbReference>
<evidence type="ECO:0000313" key="2">
    <source>
        <dbReference type="EMBL" id="PWU70097.1"/>
    </source>
</evidence>
<proteinExistence type="predicted"/>
<feature type="domain" description="ABM" evidence="1">
    <location>
        <begin position="6"/>
        <end position="100"/>
    </location>
</feature>
<evidence type="ECO:0000313" key="3">
    <source>
        <dbReference type="Proteomes" id="UP000245624"/>
    </source>
</evidence>